<reference evidence="4" key="1">
    <citation type="journal article" date="2019" name="Int. J. Syst. Evol. Microbiol.">
        <title>The Global Catalogue of Microorganisms (GCM) 10K type strain sequencing project: providing services to taxonomists for standard genome sequencing and annotation.</title>
        <authorList>
            <consortium name="The Broad Institute Genomics Platform"/>
            <consortium name="The Broad Institute Genome Sequencing Center for Infectious Disease"/>
            <person name="Wu L."/>
            <person name="Ma J."/>
        </authorList>
    </citation>
    <scope>NUCLEOTIDE SEQUENCE [LARGE SCALE GENOMIC DNA]</scope>
    <source>
        <strain evidence="4">CGMCC 4.7144</strain>
    </source>
</reference>
<proteinExistence type="inferred from homology"/>
<dbReference type="PROSITE" id="PS51276">
    <property type="entry name" value="PEPTIDASE_C56_PFPI"/>
    <property type="match status" value="1"/>
</dbReference>
<sequence length="182" mass="19900">MAGGVLSGLKVAFLATDMVERSELIEPWIALKDADADLELISIRSGRIQLTSHYDRADTFPVDRVVSEVCPADYGALVLPGGVGNLDTLRLDEDVVDFVRHFFEAGKPVGAICHALWLLIEADVARGRTLTSWPSLRTDLLNAGAVWADEQVIVDRNLVTSRRPDDIPAFTAEVVKLFATRA</sequence>
<dbReference type="InterPro" id="IPR006286">
    <property type="entry name" value="C56_PfpI-like"/>
</dbReference>
<dbReference type="Proteomes" id="UP001596226">
    <property type="component" value="Unassembled WGS sequence"/>
</dbReference>
<dbReference type="PANTHER" id="PTHR42733:SF12">
    <property type="entry name" value="PROTEINASE"/>
    <property type="match status" value="1"/>
</dbReference>
<comment type="similarity">
    <text evidence="1">Belongs to the peptidase C56 family.</text>
</comment>
<protein>
    <submittedName>
        <fullName evidence="3">Type 1 glutamine amidotransferase domain-containing protein</fullName>
    </submittedName>
</protein>
<accession>A0ABW1H6T5</accession>
<evidence type="ECO:0000259" key="2">
    <source>
        <dbReference type="Pfam" id="PF01965"/>
    </source>
</evidence>
<gene>
    <name evidence="3" type="ORF">ACFQGL_14095</name>
</gene>
<organism evidence="3 4">
    <name type="scientific">Micromonospora vulcania</name>
    <dbReference type="NCBI Taxonomy" id="1441873"/>
    <lineage>
        <taxon>Bacteria</taxon>
        <taxon>Bacillati</taxon>
        <taxon>Actinomycetota</taxon>
        <taxon>Actinomycetes</taxon>
        <taxon>Micromonosporales</taxon>
        <taxon>Micromonosporaceae</taxon>
        <taxon>Micromonospora</taxon>
    </lineage>
</organism>
<dbReference type="RefSeq" id="WP_377511200.1">
    <property type="nucleotide sequence ID" value="NZ_JBHSQS010000007.1"/>
</dbReference>
<dbReference type="EMBL" id="JBHSQS010000007">
    <property type="protein sequence ID" value="MFC5924478.1"/>
    <property type="molecule type" value="Genomic_DNA"/>
</dbReference>
<dbReference type="SUPFAM" id="SSF52317">
    <property type="entry name" value="Class I glutamine amidotransferase-like"/>
    <property type="match status" value="1"/>
</dbReference>
<keyword evidence="3" id="KW-0315">Glutamine amidotransferase</keyword>
<feature type="domain" description="DJ-1/PfpI" evidence="2">
    <location>
        <begin position="10"/>
        <end position="176"/>
    </location>
</feature>
<evidence type="ECO:0000256" key="1">
    <source>
        <dbReference type="ARBA" id="ARBA00008542"/>
    </source>
</evidence>
<dbReference type="CDD" id="cd03134">
    <property type="entry name" value="GATase1_PfpI_like"/>
    <property type="match status" value="1"/>
</dbReference>
<dbReference type="InterPro" id="IPR029062">
    <property type="entry name" value="Class_I_gatase-like"/>
</dbReference>
<comment type="caution">
    <text evidence="3">The sequence shown here is derived from an EMBL/GenBank/DDBJ whole genome shotgun (WGS) entry which is preliminary data.</text>
</comment>
<dbReference type="InterPro" id="IPR002818">
    <property type="entry name" value="DJ-1/PfpI"/>
</dbReference>
<name>A0ABW1H6T5_9ACTN</name>
<keyword evidence="4" id="KW-1185">Reference proteome</keyword>
<evidence type="ECO:0000313" key="3">
    <source>
        <dbReference type="EMBL" id="MFC5924478.1"/>
    </source>
</evidence>
<dbReference type="Gene3D" id="3.40.50.880">
    <property type="match status" value="1"/>
</dbReference>
<dbReference type="Pfam" id="PF01965">
    <property type="entry name" value="DJ-1_PfpI"/>
    <property type="match status" value="1"/>
</dbReference>
<dbReference type="PANTHER" id="PTHR42733">
    <property type="entry name" value="DJ-1 PROTEIN"/>
    <property type="match status" value="1"/>
</dbReference>
<evidence type="ECO:0000313" key="4">
    <source>
        <dbReference type="Proteomes" id="UP001596226"/>
    </source>
</evidence>
<dbReference type="NCBIfam" id="TIGR01382">
    <property type="entry name" value="PfpI"/>
    <property type="match status" value="1"/>
</dbReference>